<dbReference type="Gene3D" id="2.60.40.10">
    <property type="entry name" value="Immunoglobulins"/>
    <property type="match status" value="4"/>
</dbReference>
<comment type="subcellular location">
    <subcellularLocation>
        <location evidence="1">Membrane</location>
        <topology evidence="1">Single-pass type I membrane protein</topology>
    </subcellularLocation>
</comment>
<dbReference type="Ensembl" id="ENSTGUT00000023651.1">
    <property type="protein sequence ID" value="ENSTGUP00000020377.1"/>
    <property type="gene ID" value="ENSTGUG00000026019.1"/>
</dbReference>
<reference evidence="11" key="2">
    <citation type="submission" date="2025-09" db="UniProtKB">
        <authorList>
            <consortium name="Ensembl"/>
        </authorList>
    </citation>
    <scope>IDENTIFICATION</scope>
</reference>
<dbReference type="OMA" id="IIAIVCY"/>
<evidence type="ECO:0000256" key="4">
    <source>
        <dbReference type="ARBA" id="ARBA00022889"/>
    </source>
</evidence>
<dbReference type="GO" id="GO:0030246">
    <property type="term" value="F:carbohydrate binding"/>
    <property type="evidence" value="ECO:0007669"/>
    <property type="project" value="UniProtKB-KW"/>
</dbReference>
<keyword evidence="5" id="KW-1133">Transmembrane helix</keyword>
<organism evidence="11 12">
    <name type="scientific">Taeniopygia guttata</name>
    <name type="common">Zebra finch</name>
    <name type="synonym">Poephila guttata</name>
    <dbReference type="NCBI Taxonomy" id="59729"/>
    <lineage>
        <taxon>Eukaryota</taxon>
        <taxon>Metazoa</taxon>
        <taxon>Chordata</taxon>
        <taxon>Craniata</taxon>
        <taxon>Vertebrata</taxon>
        <taxon>Euteleostomi</taxon>
        <taxon>Archelosauria</taxon>
        <taxon>Archosauria</taxon>
        <taxon>Dinosauria</taxon>
        <taxon>Saurischia</taxon>
        <taxon>Theropoda</taxon>
        <taxon>Coelurosauria</taxon>
        <taxon>Aves</taxon>
        <taxon>Neognathae</taxon>
        <taxon>Neoaves</taxon>
        <taxon>Telluraves</taxon>
        <taxon>Australaves</taxon>
        <taxon>Passeriformes</taxon>
        <taxon>Passeroidea</taxon>
        <taxon>Estrildidae</taxon>
        <taxon>Estrildinae</taxon>
        <taxon>Taeniopygia</taxon>
    </lineage>
</organism>
<evidence type="ECO:0000256" key="2">
    <source>
        <dbReference type="ARBA" id="ARBA00022692"/>
    </source>
</evidence>
<dbReference type="Pfam" id="PF13927">
    <property type="entry name" value="Ig_3"/>
    <property type="match status" value="1"/>
</dbReference>
<protein>
    <submittedName>
        <fullName evidence="11">Myelin associated glycoprotein</fullName>
    </submittedName>
</protein>
<keyword evidence="4" id="KW-0130">Cell adhesion</keyword>
<evidence type="ECO:0000256" key="9">
    <source>
        <dbReference type="ARBA" id="ARBA00038361"/>
    </source>
</evidence>
<dbReference type="PANTHER" id="PTHR12035">
    <property type="entry name" value="SIALIC ACID BINDING IMMUNOGLOBULIN-LIKE LECTIN"/>
    <property type="match status" value="1"/>
</dbReference>
<dbReference type="PANTHER" id="PTHR12035:SF107">
    <property type="entry name" value="MYELIN-ASSOCIATED GLYCOPROTEIN"/>
    <property type="match status" value="1"/>
</dbReference>
<dbReference type="FunFam" id="2.60.40.10:FF:000032">
    <property type="entry name" value="palladin isoform X1"/>
    <property type="match status" value="1"/>
</dbReference>
<reference evidence="11" key="1">
    <citation type="submission" date="2025-08" db="UniProtKB">
        <authorList>
            <consortium name="Ensembl"/>
        </authorList>
    </citation>
    <scope>IDENTIFICATION</scope>
</reference>
<evidence type="ECO:0000256" key="1">
    <source>
        <dbReference type="ARBA" id="ARBA00004479"/>
    </source>
</evidence>
<dbReference type="InterPro" id="IPR051036">
    <property type="entry name" value="SIGLEC"/>
</dbReference>
<keyword evidence="2" id="KW-0812">Transmembrane</keyword>
<name>A0A674GC95_TAEGU</name>
<evidence type="ECO:0000256" key="7">
    <source>
        <dbReference type="ARBA" id="ARBA00023157"/>
    </source>
</evidence>
<dbReference type="GO" id="GO:0005886">
    <property type="term" value="C:plasma membrane"/>
    <property type="evidence" value="ECO:0007669"/>
    <property type="project" value="Ensembl"/>
</dbReference>
<dbReference type="AlphaFoldDB" id="A0A674GC95"/>
<dbReference type="SUPFAM" id="SSF48726">
    <property type="entry name" value="Immunoglobulin"/>
    <property type="match status" value="4"/>
</dbReference>
<evidence type="ECO:0000313" key="11">
    <source>
        <dbReference type="Ensembl" id="ENSTGUP00000020377.1"/>
    </source>
</evidence>
<keyword evidence="12" id="KW-1185">Reference proteome</keyword>
<dbReference type="GO" id="GO:0007155">
    <property type="term" value="P:cell adhesion"/>
    <property type="evidence" value="ECO:0007669"/>
    <property type="project" value="UniProtKB-KW"/>
</dbReference>
<evidence type="ECO:0000313" key="12">
    <source>
        <dbReference type="Proteomes" id="UP000007754"/>
    </source>
</evidence>
<feature type="domain" description="Ig-like" evidence="10">
    <location>
        <begin position="301"/>
        <end position="383"/>
    </location>
</feature>
<accession>A0A674GC95</accession>
<feature type="domain" description="Ig-like" evidence="10">
    <location>
        <begin position="214"/>
        <end position="296"/>
    </location>
</feature>
<dbReference type="Proteomes" id="UP000007754">
    <property type="component" value="Unplaced"/>
</dbReference>
<dbReference type="InterPro" id="IPR007110">
    <property type="entry name" value="Ig-like_dom"/>
</dbReference>
<evidence type="ECO:0000256" key="6">
    <source>
        <dbReference type="ARBA" id="ARBA00023136"/>
    </source>
</evidence>
<dbReference type="InParanoid" id="A0A674GC95"/>
<evidence type="ECO:0000256" key="5">
    <source>
        <dbReference type="ARBA" id="ARBA00022989"/>
    </source>
</evidence>
<dbReference type="GeneTree" id="ENSGT01150000286924"/>
<dbReference type="InterPro" id="IPR036179">
    <property type="entry name" value="Ig-like_dom_sf"/>
</dbReference>
<dbReference type="Pfam" id="PF13895">
    <property type="entry name" value="Ig_2"/>
    <property type="match status" value="1"/>
</dbReference>
<comment type="similarity">
    <text evidence="9">Belongs to the immunoglobulin superfamily. SIGLEC (sialic acid binding Ig-like lectin) family.</text>
</comment>
<dbReference type="InterPro" id="IPR003599">
    <property type="entry name" value="Ig_sub"/>
</dbReference>
<dbReference type="GO" id="GO:0033691">
    <property type="term" value="F:sialic acid binding"/>
    <property type="evidence" value="ECO:0007669"/>
    <property type="project" value="TreeGrafter"/>
</dbReference>
<dbReference type="InterPro" id="IPR013783">
    <property type="entry name" value="Ig-like_fold"/>
</dbReference>
<keyword evidence="8" id="KW-0393">Immunoglobulin domain</keyword>
<evidence type="ECO:0000256" key="8">
    <source>
        <dbReference type="ARBA" id="ARBA00023319"/>
    </source>
</evidence>
<keyword evidence="3" id="KW-0430">Lectin</keyword>
<evidence type="ECO:0000259" key="10">
    <source>
        <dbReference type="PROSITE" id="PS50835"/>
    </source>
</evidence>
<keyword evidence="6" id="KW-0472">Membrane</keyword>
<dbReference type="SMART" id="SM00408">
    <property type="entry name" value="IGc2"/>
    <property type="match status" value="2"/>
</dbReference>
<dbReference type="SMART" id="SM00409">
    <property type="entry name" value="IG"/>
    <property type="match status" value="4"/>
</dbReference>
<dbReference type="InterPro" id="IPR003598">
    <property type="entry name" value="Ig_sub2"/>
</dbReference>
<dbReference type="PROSITE" id="PS50835">
    <property type="entry name" value="IG_LIKE"/>
    <property type="match status" value="2"/>
</dbReference>
<keyword evidence="7" id="KW-1015">Disulfide bond</keyword>
<proteinExistence type="inferred from homology"/>
<sequence length="541" mass="58033">ASWAAWMPPSISGLSGSCASIPCRFSFPEELRPGSVQGLWYLGSPYPRHYPPVVARSRPGAVHESFAGRARLVGDPALRDCSLELGPPLSAELAGRYYFRADLGGYNQYSFSEHAVLQVPPEVVAGAPAELRCRVPDSCPRQRPRLRWEGAQELPEVSEREWREDAAGAGAVVARLRFRPRRQDGGRRLGCQVTLPNSSLAFSAGVALDVQYEPQVLEVSGPAEALEGSEVHLGCSAEGRPAPLLTWFRGPQVLREEPGAPALPLHLPQVSPEDSGTYTCVAENRHGRHNRSLELQVAYAPRPPVLNGSLWVLAGEQVRLTCAALSHPAPILTVTRGRRPVATAVYEPQVRLELAAAAPEDAGEYLCRAENQHGHSSLAFNLTVEYPPVLLPESRCAPAGEGLARCVCAAAAVPAPSVAFELPWLNVTVAEGHRDFALTWSSPGAVRAALTLRGGLEPRLAVLCAARNGHGAARMQLNTPGHTWAHLGTPGGLEPRLAVLCAARNGHGAARMQLRFHHPGGAHTWAHLREIGTHLGTPGHT</sequence>
<evidence type="ECO:0000256" key="3">
    <source>
        <dbReference type="ARBA" id="ARBA00022734"/>
    </source>
</evidence>
<dbReference type="GO" id="GO:0043218">
    <property type="term" value="C:compact myelin"/>
    <property type="evidence" value="ECO:0007669"/>
    <property type="project" value="Ensembl"/>
</dbReference>